<accession>A0A381P4Y8</accession>
<name>A0A381P4Y8_9ZZZZ</name>
<gene>
    <name evidence="1" type="ORF">METZ01_LOCUS14331</name>
</gene>
<dbReference type="EMBL" id="UINC01000806">
    <property type="protein sequence ID" value="SUZ61477.1"/>
    <property type="molecule type" value="Genomic_DNA"/>
</dbReference>
<sequence length="114" mass="12827">MFVFSVDHSQLQQNTIINKGAALFLFATTVLFGCESSGPSQFLYPAEKTMEVRYLCRLPYLNATAPHQAWAKSTPALLIVSETKVIVYFNNDSTFVFHRTSDITLPPGKYRCTL</sequence>
<protein>
    <submittedName>
        <fullName evidence="1">Uncharacterized protein</fullName>
    </submittedName>
</protein>
<reference evidence="1" key="1">
    <citation type="submission" date="2018-05" db="EMBL/GenBank/DDBJ databases">
        <authorList>
            <person name="Lanie J.A."/>
            <person name="Ng W.-L."/>
            <person name="Kazmierczak K.M."/>
            <person name="Andrzejewski T.M."/>
            <person name="Davidsen T.M."/>
            <person name="Wayne K.J."/>
            <person name="Tettelin H."/>
            <person name="Glass J.I."/>
            <person name="Rusch D."/>
            <person name="Podicherti R."/>
            <person name="Tsui H.-C.T."/>
            <person name="Winkler M.E."/>
        </authorList>
    </citation>
    <scope>NUCLEOTIDE SEQUENCE</scope>
</reference>
<dbReference type="AlphaFoldDB" id="A0A381P4Y8"/>
<organism evidence="1">
    <name type="scientific">marine metagenome</name>
    <dbReference type="NCBI Taxonomy" id="408172"/>
    <lineage>
        <taxon>unclassified sequences</taxon>
        <taxon>metagenomes</taxon>
        <taxon>ecological metagenomes</taxon>
    </lineage>
</organism>
<evidence type="ECO:0000313" key="1">
    <source>
        <dbReference type="EMBL" id="SUZ61477.1"/>
    </source>
</evidence>
<proteinExistence type="predicted"/>